<dbReference type="WBParaSite" id="PSU_v2.g376.t1">
    <property type="protein sequence ID" value="PSU_v2.g376.t1"/>
    <property type="gene ID" value="PSU_v2.g376"/>
</dbReference>
<feature type="region of interest" description="Disordered" evidence="1">
    <location>
        <begin position="76"/>
        <end position="101"/>
    </location>
</feature>
<evidence type="ECO:0000313" key="2">
    <source>
        <dbReference type="Proteomes" id="UP000887577"/>
    </source>
</evidence>
<protein>
    <submittedName>
        <fullName evidence="3">Uncharacterized protein</fullName>
    </submittedName>
</protein>
<organism evidence="2 3">
    <name type="scientific">Panagrolaimus superbus</name>
    <dbReference type="NCBI Taxonomy" id="310955"/>
    <lineage>
        <taxon>Eukaryota</taxon>
        <taxon>Metazoa</taxon>
        <taxon>Ecdysozoa</taxon>
        <taxon>Nematoda</taxon>
        <taxon>Chromadorea</taxon>
        <taxon>Rhabditida</taxon>
        <taxon>Tylenchina</taxon>
        <taxon>Panagrolaimomorpha</taxon>
        <taxon>Panagrolaimoidea</taxon>
        <taxon>Panagrolaimidae</taxon>
        <taxon>Panagrolaimus</taxon>
    </lineage>
</organism>
<dbReference type="Proteomes" id="UP000887577">
    <property type="component" value="Unplaced"/>
</dbReference>
<feature type="compositionally biased region" description="Polar residues" evidence="1">
    <location>
        <begin position="79"/>
        <end position="101"/>
    </location>
</feature>
<sequence length="101" mass="11357">MVNLISLSFNYLLLPKPNDDSFAADLRLFYQLALNNSEEQATDLESVLQKFFALDEPIIRRGHSAPLLTQFPRLPTTAPGFSNNSDNPLRVQSSTFKTAQQ</sequence>
<dbReference type="AlphaFoldDB" id="A0A914YUV9"/>
<keyword evidence="2" id="KW-1185">Reference proteome</keyword>
<name>A0A914YUV9_9BILA</name>
<proteinExistence type="predicted"/>
<evidence type="ECO:0000313" key="3">
    <source>
        <dbReference type="WBParaSite" id="PSU_v2.g376.t1"/>
    </source>
</evidence>
<accession>A0A914YUV9</accession>
<reference evidence="3" key="1">
    <citation type="submission" date="2022-11" db="UniProtKB">
        <authorList>
            <consortium name="WormBaseParasite"/>
        </authorList>
    </citation>
    <scope>IDENTIFICATION</scope>
</reference>
<evidence type="ECO:0000256" key="1">
    <source>
        <dbReference type="SAM" id="MobiDB-lite"/>
    </source>
</evidence>